<proteinExistence type="predicted"/>
<dbReference type="Gene3D" id="3.40.50.2300">
    <property type="match status" value="1"/>
</dbReference>
<keyword evidence="2" id="KW-1185">Reference proteome</keyword>
<reference evidence="2" key="1">
    <citation type="journal article" date="2019" name="Int. J. Syst. Evol. Microbiol.">
        <title>The Global Catalogue of Microorganisms (GCM) 10K type strain sequencing project: providing services to taxonomists for standard genome sequencing and annotation.</title>
        <authorList>
            <consortium name="The Broad Institute Genomics Platform"/>
            <consortium name="The Broad Institute Genome Sequencing Center for Infectious Disease"/>
            <person name="Wu L."/>
            <person name="Ma J."/>
        </authorList>
    </citation>
    <scope>NUCLEOTIDE SEQUENCE [LARGE SCALE GENOMIC DNA]</scope>
    <source>
        <strain evidence="2">CGMCC 1.12664</strain>
    </source>
</reference>
<sequence length="139" mass="14934">MDQRLTAGRWPAGTHILIISDDQVFSMDLEMSLNFNGFRAVVMRSPPADTGHIAPAAAIIDVARLDFDTLDALNLLAAQSFPTIAVSALDAEEMAGLPANLTWFSKPVAVDDLLHAAGLGETLGQAATRTMPPTSRYRR</sequence>
<protein>
    <submittedName>
        <fullName evidence="1">Uncharacterized protein</fullName>
    </submittedName>
</protein>
<evidence type="ECO:0000313" key="2">
    <source>
        <dbReference type="Proteomes" id="UP000612855"/>
    </source>
</evidence>
<evidence type="ECO:0000313" key="1">
    <source>
        <dbReference type="EMBL" id="GGE35740.1"/>
    </source>
</evidence>
<dbReference type="AlphaFoldDB" id="A0A917A9B3"/>
<dbReference type="SUPFAM" id="SSF52172">
    <property type="entry name" value="CheY-like"/>
    <property type="match status" value="1"/>
</dbReference>
<organism evidence="1 2">
    <name type="scientific">Primorskyibacter flagellatus</name>
    <dbReference type="NCBI Taxonomy" id="1387277"/>
    <lineage>
        <taxon>Bacteria</taxon>
        <taxon>Pseudomonadati</taxon>
        <taxon>Pseudomonadota</taxon>
        <taxon>Alphaproteobacteria</taxon>
        <taxon>Rhodobacterales</taxon>
        <taxon>Roseobacteraceae</taxon>
        <taxon>Primorskyibacter</taxon>
    </lineage>
</organism>
<dbReference type="InterPro" id="IPR011006">
    <property type="entry name" value="CheY-like_superfamily"/>
</dbReference>
<comment type="caution">
    <text evidence="1">The sequence shown here is derived from an EMBL/GenBank/DDBJ whole genome shotgun (WGS) entry which is preliminary data.</text>
</comment>
<dbReference type="Proteomes" id="UP000612855">
    <property type="component" value="Unassembled WGS sequence"/>
</dbReference>
<dbReference type="RefSeq" id="WP_188477957.1">
    <property type="nucleotide sequence ID" value="NZ_BMFJ01000001.1"/>
</dbReference>
<gene>
    <name evidence="1" type="ORF">GCM10011360_24480</name>
</gene>
<dbReference type="EMBL" id="BMFJ01000001">
    <property type="protein sequence ID" value="GGE35740.1"/>
    <property type="molecule type" value="Genomic_DNA"/>
</dbReference>
<name>A0A917A9B3_9RHOB</name>
<accession>A0A917A9B3</accession>